<comment type="caution">
    <text evidence="1">The sequence shown here is derived from an EMBL/GenBank/DDBJ whole genome shotgun (WGS) entry which is preliminary data.</text>
</comment>
<dbReference type="EMBL" id="SUNJ01012992">
    <property type="protein sequence ID" value="TPP57597.1"/>
    <property type="molecule type" value="Genomic_DNA"/>
</dbReference>
<dbReference type="Proteomes" id="UP000316759">
    <property type="component" value="Unassembled WGS sequence"/>
</dbReference>
<reference evidence="1 2" key="1">
    <citation type="submission" date="2019-04" db="EMBL/GenBank/DDBJ databases">
        <title>Annotation for the trematode Fasciola gigantica.</title>
        <authorList>
            <person name="Choi Y.-J."/>
        </authorList>
    </citation>
    <scope>NUCLEOTIDE SEQUENCE [LARGE SCALE GENOMIC DNA]</scope>
    <source>
        <strain evidence="1">Uganda_cow_1</strain>
    </source>
</reference>
<sequence length="113" mass="12523">MQGDRGRIWEKWSGLAVSSSENLTNLDFPVPPKGAIKQNVITEEAQITESPFVAGTVFRMRSVFIPPINSLYQFRFPFAKNAALLGGLITKTLDKLALTSGLWTPITMNQDQP</sequence>
<gene>
    <name evidence="1" type="ORF">FGIG_11004</name>
</gene>
<evidence type="ECO:0000313" key="2">
    <source>
        <dbReference type="Proteomes" id="UP000316759"/>
    </source>
</evidence>
<name>A0A504YI45_FASGI</name>
<accession>A0A504YI45</accession>
<proteinExistence type="predicted"/>
<protein>
    <submittedName>
        <fullName evidence="1">Uncharacterized protein</fullName>
    </submittedName>
</protein>
<evidence type="ECO:0000313" key="1">
    <source>
        <dbReference type="EMBL" id="TPP57597.1"/>
    </source>
</evidence>
<organism evidence="1 2">
    <name type="scientific">Fasciola gigantica</name>
    <name type="common">Giant liver fluke</name>
    <dbReference type="NCBI Taxonomy" id="46835"/>
    <lineage>
        <taxon>Eukaryota</taxon>
        <taxon>Metazoa</taxon>
        <taxon>Spiralia</taxon>
        <taxon>Lophotrochozoa</taxon>
        <taxon>Platyhelminthes</taxon>
        <taxon>Trematoda</taxon>
        <taxon>Digenea</taxon>
        <taxon>Plagiorchiida</taxon>
        <taxon>Echinostomata</taxon>
        <taxon>Echinostomatoidea</taxon>
        <taxon>Fasciolidae</taxon>
        <taxon>Fasciola</taxon>
    </lineage>
</organism>
<keyword evidence="2" id="KW-1185">Reference proteome</keyword>
<dbReference type="AlphaFoldDB" id="A0A504YI45"/>